<sequence length="408" mass="47066">MNCEDLLHIKQLKEGLELIAGESGLNRYIRWLYFADCIQCLSEDYDFGELIHGGELVIVTNESLTNNEKRMLEIIRTAEEQKVAGIVINEGQILDSVKNICNELEIPLFEISINLHLIDFSQIICKALVEEESNANSMERILSNILYVDNFSVENIIEQAQYYGINLNRSYQIAVFHIDNLNEELQKLQIKDNGYINEIKENIKKSIKREFNNYGLRHMMTLIQGEFAVALIPTDMFSDDLLIMILKNIVKKVEMSYHLQIVVGVGSSYSYIEEIKLSYQEAKNTIKISNILNSKEQIYFYNNLGLYAFLSQIKNDKFLDNYKNSKLKVLEDADKIQDGCLCDTLEAYLDNNCNANATAEALFIHRNTMRYRMDKIKKILGTDLTDVSSFLELKLAFAIKKYRDNISV</sequence>
<protein>
    <submittedName>
        <fullName evidence="5">Sugar diacid utilization regulator</fullName>
    </submittedName>
</protein>
<dbReference type="Gene3D" id="1.10.10.2840">
    <property type="entry name" value="PucR C-terminal helix-turn-helix domain"/>
    <property type="match status" value="1"/>
</dbReference>
<dbReference type="Proteomes" id="UP000190959">
    <property type="component" value="Unassembled WGS sequence"/>
</dbReference>
<gene>
    <name evidence="5" type="ORF">CBEIBR21_13785</name>
</gene>
<dbReference type="RefSeq" id="WP_008423945.1">
    <property type="nucleotide sequence ID" value="NZ_MWMH01000004.1"/>
</dbReference>
<comment type="similarity">
    <text evidence="1">Belongs to the CdaR family.</text>
</comment>
<accession>A0A1S9N603</accession>
<proteinExistence type="inferred from homology"/>
<evidence type="ECO:0000313" key="6">
    <source>
        <dbReference type="Proteomes" id="UP000190959"/>
    </source>
</evidence>
<feature type="domain" description="CdaR GGDEF-like" evidence="4">
    <location>
        <begin position="154"/>
        <end position="288"/>
    </location>
</feature>
<dbReference type="AlphaFoldDB" id="A0A1S9N603"/>
<dbReference type="Pfam" id="PF07905">
    <property type="entry name" value="PucR"/>
    <property type="match status" value="1"/>
</dbReference>
<feature type="domain" description="PucR C-terminal helix-turn-helix" evidence="3">
    <location>
        <begin position="341"/>
        <end position="399"/>
    </location>
</feature>
<comment type="caution">
    <text evidence="5">The sequence shown here is derived from an EMBL/GenBank/DDBJ whole genome shotgun (WGS) entry which is preliminary data.</text>
</comment>
<evidence type="ECO:0000259" key="4">
    <source>
        <dbReference type="Pfam" id="PF17853"/>
    </source>
</evidence>
<dbReference type="InterPro" id="IPR041522">
    <property type="entry name" value="CdaR_GGDEF"/>
</dbReference>
<dbReference type="Pfam" id="PF13556">
    <property type="entry name" value="HTH_30"/>
    <property type="match status" value="1"/>
</dbReference>
<reference evidence="5 6" key="1">
    <citation type="submission" date="2017-02" db="EMBL/GenBank/DDBJ databases">
        <title>Genome sequence of Clostridium beijerinckii Br21.</title>
        <authorList>
            <person name="Fonseca B.C."/>
            <person name="Guazzaroni M.E."/>
            <person name="Riano-Pachon D.M."/>
            <person name="Reginatto V."/>
        </authorList>
    </citation>
    <scope>NUCLEOTIDE SEQUENCE [LARGE SCALE GENOMIC DNA]</scope>
    <source>
        <strain evidence="5 6">Br21</strain>
    </source>
</reference>
<dbReference type="EMBL" id="MWMH01000004">
    <property type="protein sequence ID" value="OOP72882.1"/>
    <property type="molecule type" value="Genomic_DNA"/>
</dbReference>
<dbReference type="InterPro" id="IPR012914">
    <property type="entry name" value="PucR_dom"/>
</dbReference>
<dbReference type="InterPro" id="IPR042070">
    <property type="entry name" value="PucR_C-HTH_sf"/>
</dbReference>
<dbReference type="PANTHER" id="PTHR33744:SF1">
    <property type="entry name" value="DNA-BINDING TRANSCRIPTIONAL ACTIVATOR ADER"/>
    <property type="match status" value="1"/>
</dbReference>
<dbReference type="InterPro" id="IPR051448">
    <property type="entry name" value="CdaR-like_regulators"/>
</dbReference>
<name>A0A1S9N603_CLOBE</name>
<evidence type="ECO:0000256" key="1">
    <source>
        <dbReference type="ARBA" id="ARBA00006754"/>
    </source>
</evidence>
<evidence type="ECO:0000313" key="5">
    <source>
        <dbReference type="EMBL" id="OOP72882.1"/>
    </source>
</evidence>
<dbReference type="PANTHER" id="PTHR33744">
    <property type="entry name" value="CARBOHYDRATE DIACID REGULATOR"/>
    <property type="match status" value="1"/>
</dbReference>
<evidence type="ECO:0000259" key="2">
    <source>
        <dbReference type="Pfam" id="PF07905"/>
    </source>
</evidence>
<dbReference type="InterPro" id="IPR025736">
    <property type="entry name" value="PucR_C-HTH_dom"/>
</dbReference>
<organism evidence="5 6">
    <name type="scientific">Clostridium beijerinckii</name>
    <name type="common">Clostridium MP</name>
    <dbReference type="NCBI Taxonomy" id="1520"/>
    <lineage>
        <taxon>Bacteria</taxon>
        <taxon>Bacillati</taxon>
        <taxon>Bacillota</taxon>
        <taxon>Clostridia</taxon>
        <taxon>Eubacteriales</taxon>
        <taxon>Clostridiaceae</taxon>
        <taxon>Clostridium</taxon>
    </lineage>
</organism>
<dbReference type="Pfam" id="PF17853">
    <property type="entry name" value="GGDEF_2"/>
    <property type="match status" value="1"/>
</dbReference>
<feature type="domain" description="Purine catabolism PurC-like" evidence="2">
    <location>
        <begin position="5"/>
        <end position="128"/>
    </location>
</feature>
<evidence type="ECO:0000259" key="3">
    <source>
        <dbReference type="Pfam" id="PF13556"/>
    </source>
</evidence>